<protein>
    <submittedName>
        <fullName evidence="1">Uncharacterized protein</fullName>
    </submittedName>
</protein>
<comment type="caution">
    <text evidence="1">The sequence shown here is derived from an EMBL/GenBank/DDBJ whole genome shotgun (WGS) entry which is preliminary data.</text>
</comment>
<evidence type="ECO:0000313" key="2">
    <source>
        <dbReference type="Proteomes" id="UP000249725"/>
    </source>
</evidence>
<keyword evidence="2" id="KW-1185">Reference proteome</keyword>
<evidence type="ECO:0000313" key="1">
    <source>
        <dbReference type="EMBL" id="RAK57753.1"/>
    </source>
</evidence>
<proteinExistence type="predicted"/>
<dbReference type="EMBL" id="QFYR01000001">
    <property type="protein sequence ID" value="RAK57753.1"/>
    <property type="molecule type" value="Genomic_DNA"/>
</dbReference>
<dbReference type="Proteomes" id="UP000249725">
    <property type="component" value="Unassembled WGS sequence"/>
</dbReference>
<sequence length="61" mass="6244">MTTEAKLARLAAALRDIAPHFDQADRAAFATSLADALEGGTAPVQIPASRLGAAAGAFRLH</sequence>
<dbReference type="RefSeq" id="WP_111514204.1">
    <property type="nucleotide sequence ID" value="NZ_QFYR01000001.1"/>
</dbReference>
<reference evidence="2" key="1">
    <citation type="submission" date="2018-05" db="EMBL/GenBank/DDBJ databases">
        <authorList>
            <person name="Li X."/>
        </authorList>
    </citation>
    <scope>NUCLEOTIDE SEQUENCE [LARGE SCALE GENOMIC DNA]</scope>
    <source>
        <strain evidence="2">YIM 73061</strain>
    </source>
</reference>
<name>A0A328ARS7_9CAUL</name>
<organism evidence="1 2">
    <name type="scientific">Phenylobacterium deserti</name>
    <dbReference type="NCBI Taxonomy" id="1914756"/>
    <lineage>
        <taxon>Bacteria</taxon>
        <taxon>Pseudomonadati</taxon>
        <taxon>Pseudomonadota</taxon>
        <taxon>Alphaproteobacteria</taxon>
        <taxon>Caulobacterales</taxon>
        <taxon>Caulobacteraceae</taxon>
        <taxon>Phenylobacterium</taxon>
    </lineage>
</organism>
<accession>A0A328ARS7</accession>
<gene>
    <name evidence="1" type="ORF">DJ018_07475</name>
</gene>
<dbReference type="AlphaFoldDB" id="A0A328ARS7"/>